<dbReference type="GO" id="GO:0006631">
    <property type="term" value="P:fatty acid metabolic process"/>
    <property type="evidence" value="ECO:0007669"/>
    <property type="project" value="UniProtKB-KW"/>
</dbReference>
<reference evidence="13" key="1">
    <citation type="journal article" date="2014" name="Int. J. Syst. Evol. Microbiol.">
        <title>Complete genome sequence of Corynebacterium casei LMG S-19264T (=DSM 44701T), isolated from a smear-ripened cheese.</title>
        <authorList>
            <consortium name="US DOE Joint Genome Institute (JGI-PGF)"/>
            <person name="Walter F."/>
            <person name="Albersmeier A."/>
            <person name="Kalinowski J."/>
            <person name="Ruckert C."/>
        </authorList>
    </citation>
    <scope>NUCLEOTIDE SEQUENCE</scope>
    <source>
        <strain evidence="13">CGMCC 1.14988</strain>
    </source>
</reference>
<dbReference type="PRINTS" id="PR00075">
    <property type="entry name" value="FACDDSATRASE"/>
</dbReference>
<comment type="subcellular location">
    <subcellularLocation>
        <location evidence="1">Membrane</location>
        <topology evidence="1">Multi-pass membrane protein</topology>
    </subcellularLocation>
</comment>
<dbReference type="AlphaFoldDB" id="A0A8J3ABY5"/>
<keyword evidence="7" id="KW-0408">Iron</keyword>
<dbReference type="PANTHER" id="PTHR11351">
    <property type="entry name" value="ACYL-COA DESATURASE"/>
    <property type="match status" value="1"/>
</dbReference>
<keyword evidence="3 11" id="KW-0812">Transmembrane</keyword>
<evidence type="ECO:0000313" key="14">
    <source>
        <dbReference type="Proteomes" id="UP000650511"/>
    </source>
</evidence>
<accession>A0A8J3ABY5</accession>
<evidence type="ECO:0000256" key="10">
    <source>
        <dbReference type="SAM" id="MobiDB-lite"/>
    </source>
</evidence>
<sequence length="324" mass="35659">MSSTSASASSVPPRSGPAPVRGVELASPRALRWQRFAMSVAVVLPLAGVAAALWWGWGRGVSGVDVGLLLGFYFFTGLGITVGFHRLFTHQSFRVPQWVRVLFAVAGSMAIQGAVIDWVATHRRHHAYSDRPGDPHSPHVAAGDGLRGMLKGLWFAHTGWMLGPEKTVQQAWAPDLLKDRAIVRVSRAFPWLILASFALPALLGGLLTMSFAGALTGFLWGGLVRVFLLHHVTWSINSICHVFGTRPWAAHDESRNNPVMALIGFGEGWHNGHHAFPASARHGLRWWEFDISWVVIRGMQKLRLARDIKLPSSTQLARRTRSRA</sequence>
<evidence type="ECO:0000256" key="3">
    <source>
        <dbReference type="ARBA" id="ARBA00022692"/>
    </source>
</evidence>
<feature type="region of interest" description="Disordered" evidence="10">
    <location>
        <begin position="1"/>
        <end position="21"/>
    </location>
</feature>
<evidence type="ECO:0000259" key="12">
    <source>
        <dbReference type="Pfam" id="PF00487"/>
    </source>
</evidence>
<dbReference type="PANTHER" id="PTHR11351:SF3">
    <property type="entry name" value="BLL4393 PROTEIN"/>
    <property type="match status" value="1"/>
</dbReference>
<name>A0A8J3ABY5_9ACTN</name>
<dbReference type="RefSeq" id="WP_205745458.1">
    <property type="nucleotide sequence ID" value="NZ_BMHA01000010.1"/>
</dbReference>
<protein>
    <submittedName>
        <fullName evidence="13">Stearoyl-CoA desaturase</fullName>
    </submittedName>
</protein>
<dbReference type="Proteomes" id="UP000650511">
    <property type="component" value="Unassembled WGS sequence"/>
</dbReference>
<proteinExistence type="inferred from homology"/>
<evidence type="ECO:0000256" key="2">
    <source>
        <dbReference type="ARBA" id="ARBA00008749"/>
    </source>
</evidence>
<evidence type="ECO:0000256" key="4">
    <source>
        <dbReference type="ARBA" id="ARBA00022832"/>
    </source>
</evidence>
<keyword evidence="6" id="KW-0560">Oxidoreductase</keyword>
<dbReference type="GO" id="GO:0016020">
    <property type="term" value="C:membrane"/>
    <property type="evidence" value="ECO:0007669"/>
    <property type="project" value="UniProtKB-SubCell"/>
</dbReference>
<dbReference type="CDD" id="cd03505">
    <property type="entry name" value="Delta9-FADS-like"/>
    <property type="match status" value="1"/>
</dbReference>
<feature type="domain" description="Fatty acid desaturase" evidence="12">
    <location>
        <begin position="68"/>
        <end position="290"/>
    </location>
</feature>
<dbReference type="Pfam" id="PF00487">
    <property type="entry name" value="FA_desaturase"/>
    <property type="match status" value="1"/>
</dbReference>
<keyword evidence="9 11" id="KW-0472">Membrane</keyword>
<feature type="transmembrane region" description="Helical" evidence="11">
    <location>
        <begin position="191"/>
        <end position="220"/>
    </location>
</feature>
<evidence type="ECO:0000256" key="6">
    <source>
        <dbReference type="ARBA" id="ARBA00023002"/>
    </source>
</evidence>
<evidence type="ECO:0000256" key="1">
    <source>
        <dbReference type="ARBA" id="ARBA00004141"/>
    </source>
</evidence>
<organism evidence="13 14">
    <name type="scientific">Egicoccus halophilus</name>
    <dbReference type="NCBI Taxonomy" id="1670830"/>
    <lineage>
        <taxon>Bacteria</taxon>
        <taxon>Bacillati</taxon>
        <taxon>Actinomycetota</taxon>
        <taxon>Nitriliruptoria</taxon>
        <taxon>Egicoccales</taxon>
        <taxon>Egicoccaceae</taxon>
        <taxon>Egicoccus</taxon>
    </lineage>
</organism>
<feature type="transmembrane region" description="Helical" evidence="11">
    <location>
        <begin position="36"/>
        <end position="57"/>
    </location>
</feature>
<evidence type="ECO:0000256" key="9">
    <source>
        <dbReference type="ARBA" id="ARBA00023136"/>
    </source>
</evidence>
<keyword evidence="4" id="KW-0276">Fatty acid metabolism</keyword>
<dbReference type="InterPro" id="IPR005804">
    <property type="entry name" value="FA_desaturase_dom"/>
</dbReference>
<keyword evidence="5 11" id="KW-1133">Transmembrane helix</keyword>
<dbReference type="InterPro" id="IPR015876">
    <property type="entry name" value="Acyl-CoA_DS"/>
</dbReference>
<reference evidence="13" key="2">
    <citation type="submission" date="2020-09" db="EMBL/GenBank/DDBJ databases">
        <authorList>
            <person name="Sun Q."/>
            <person name="Zhou Y."/>
        </authorList>
    </citation>
    <scope>NUCLEOTIDE SEQUENCE</scope>
    <source>
        <strain evidence="13">CGMCC 1.14988</strain>
    </source>
</reference>
<keyword evidence="14" id="KW-1185">Reference proteome</keyword>
<feature type="transmembrane region" description="Helical" evidence="11">
    <location>
        <begin position="69"/>
        <end position="89"/>
    </location>
</feature>
<dbReference type="GO" id="GO:0016717">
    <property type="term" value="F:oxidoreductase activity, acting on paired donors, with oxidation of a pair of donors resulting in the reduction of molecular oxygen to two molecules of water"/>
    <property type="evidence" value="ECO:0007669"/>
    <property type="project" value="InterPro"/>
</dbReference>
<evidence type="ECO:0000256" key="5">
    <source>
        <dbReference type="ARBA" id="ARBA00022989"/>
    </source>
</evidence>
<keyword evidence="8" id="KW-0443">Lipid metabolism</keyword>
<evidence type="ECO:0000313" key="13">
    <source>
        <dbReference type="EMBL" id="GGI07924.1"/>
    </source>
</evidence>
<comment type="caution">
    <text evidence="13">The sequence shown here is derived from an EMBL/GenBank/DDBJ whole genome shotgun (WGS) entry which is preliminary data.</text>
</comment>
<gene>
    <name evidence="13" type="primary">desC</name>
    <name evidence="13" type="ORF">GCM10011354_26510</name>
</gene>
<evidence type="ECO:0000256" key="11">
    <source>
        <dbReference type="SAM" id="Phobius"/>
    </source>
</evidence>
<feature type="transmembrane region" description="Helical" evidence="11">
    <location>
        <begin position="101"/>
        <end position="120"/>
    </location>
</feature>
<comment type="similarity">
    <text evidence="2">Belongs to the fatty acid desaturase type 2 family.</text>
</comment>
<evidence type="ECO:0000256" key="8">
    <source>
        <dbReference type="ARBA" id="ARBA00023098"/>
    </source>
</evidence>
<evidence type="ECO:0000256" key="7">
    <source>
        <dbReference type="ARBA" id="ARBA00023004"/>
    </source>
</evidence>
<dbReference type="EMBL" id="BMHA01000010">
    <property type="protein sequence ID" value="GGI07924.1"/>
    <property type="molecule type" value="Genomic_DNA"/>
</dbReference>